<dbReference type="GO" id="GO:0005789">
    <property type="term" value="C:endoplasmic reticulum membrane"/>
    <property type="evidence" value="ECO:0007669"/>
    <property type="project" value="UniProtKB-SubCell"/>
</dbReference>
<keyword evidence="13" id="KW-1185">Reference proteome</keyword>
<name>A0A834R5J1_SARSC</name>
<dbReference type="EnsemblMetazoa" id="SSS_3464s_mrna">
    <property type="protein sequence ID" value="KAF7490233.1"/>
    <property type="gene ID" value="SSS_3464"/>
</dbReference>
<comment type="subcellular location">
    <subcellularLocation>
        <location evidence="1">Endoplasmic reticulum membrane</location>
        <topology evidence="1">Multi-pass membrane protein</topology>
    </subcellularLocation>
</comment>
<accession>A0A834R5J1</accession>
<proteinExistence type="inferred from homology"/>
<evidence type="ECO:0000256" key="1">
    <source>
        <dbReference type="ARBA" id="ARBA00004477"/>
    </source>
</evidence>
<feature type="transmembrane region" description="Helical" evidence="10">
    <location>
        <begin position="373"/>
        <end position="390"/>
    </location>
</feature>
<dbReference type="OrthoDB" id="377083at2759"/>
<keyword evidence="5 10" id="KW-0812">Transmembrane</keyword>
<dbReference type="AlphaFoldDB" id="A0A834R5J1"/>
<protein>
    <recommendedName>
        <fullName evidence="3">dolichol kinase</fullName>
        <ecNumber evidence="3">2.7.1.108</ecNumber>
    </recommendedName>
</protein>
<evidence type="ECO:0000256" key="10">
    <source>
        <dbReference type="SAM" id="Phobius"/>
    </source>
</evidence>
<evidence type="ECO:0000256" key="7">
    <source>
        <dbReference type="ARBA" id="ARBA00022824"/>
    </source>
</evidence>
<dbReference type="PANTHER" id="PTHR13205:SF15">
    <property type="entry name" value="DOLICHOL KINASE"/>
    <property type="match status" value="1"/>
</dbReference>
<evidence type="ECO:0000256" key="2">
    <source>
        <dbReference type="ARBA" id="ARBA00010794"/>
    </source>
</evidence>
<feature type="transmembrane region" description="Helical" evidence="10">
    <location>
        <begin position="160"/>
        <end position="180"/>
    </location>
</feature>
<sequence>MFSRTKLQFRNDIDGLHYCLMLPLIGWITERSSSYQEANANQWLMSYVFLNATIVLLEFRFNCNAFQKIVHQILFFLVIASQWYHFNWFRSILSLSSVLISNFLLSRILRSIPVKYFKSFTFAEFSIVFQSFIYFLFKVIQFEIYSSINVANISRSEIDLIINDTFSILLISSIISTFLCHSNTFKPFIFLIGIPTCVYTWLSLRLKTHLIRWLWNYLNETEPRIIRLSQSSVIDSTLDRIFKHYRDEKDSGLLTLTHIYLLVGCSLPIWLSSDLKRTSPLLLAIGILTIGVGDTVASVIGSTFGKIRWPNSDKTLIGTLGFFVSQLITIPFLEYYFDVDNQNKISINHTELIIVLSFLNSMIETFTNQIDNLVIPMIAFLLLKCSLWIYK</sequence>
<dbReference type="GO" id="GO:0043048">
    <property type="term" value="P:dolichyl monophosphate biosynthetic process"/>
    <property type="evidence" value="ECO:0007669"/>
    <property type="project" value="TreeGrafter"/>
</dbReference>
<feature type="transmembrane region" description="Helical" evidence="10">
    <location>
        <begin position="69"/>
        <end position="86"/>
    </location>
</feature>
<evidence type="ECO:0000313" key="12">
    <source>
        <dbReference type="EnsemblMetazoa" id="KAF7490233.1"/>
    </source>
</evidence>
<evidence type="ECO:0000256" key="6">
    <source>
        <dbReference type="ARBA" id="ARBA00022777"/>
    </source>
</evidence>
<reference evidence="12" key="3">
    <citation type="submission" date="2022-06" db="UniProtKB">
        <authorList>
            <consortium name="EnsemblMetazoa"/>
        </authorList>
    </citation>
    <scope>IDENTIFICATION</scope>
</reference>
<evidence type="ECO:0000256" key="5">
    <source>
        <dbReference type="ARBA" id="ARBA00022692"/>
    </source>
</evidence>
<feature type="transmembrane region" description="Helical" evidence="10">
    <location>
        <begin position="316"/>
        <end position="337"/>
    </location>
</feature>
<evidence type="ECO:0000256" key="9">
    <source>
        <dbReference type="ARBA" id="ARBA00023136"/>
    </source>
</evidence>
<keyword evidence="6 11" id="KW-0418">Kinase</keyword>
<gene>
    <name evidence="11" type="ORF">SSS_3464</name>
</gene>
<keyword evidence="7" id="KW-0256">Endoplasmic reticulum</keyword>
<dbReference type="GO" id="GO:0004168">
    <property type="term" value="F:dolichol kinase activity"/>
    <property type="evidence" value="ECO:0007669"/>
    <property type="project" value="UniProtKB-EC"/>
</dbReference>
<dbReference type="PANTHER" id="PTHR13205">
    <property type="entry name" value="TRANSMEMBRANE PROTEIN 15-RELATED"/>
    <property type="match status" value="1"/>
</dbReference>
<evidence type="ECO:0000256" key="4">
    <source>
        <dbReference type="ARBA" id="ARBA00022679"/>
    </source>
</evidence>
<keyword evidence="9 10" id="KW-0472">Membrane</keyword>
<reference evidence="11" key="2">
    <citation type="submission" date="2020-01" db="EMBL/GenBank/DDBJ databases">
        <authorList>
            <person name="Korhonen P.K.K."/>
            <person name="Guangxu M.G."/>
            <person name="Wang T.W."/>
            <person name="Stroehlein A.J.S."/>
            <person name="Young N.D."/>
            <person name="Ang C.-S.A."/>
            <person name="Fernando D.W.F."/>
            <person name="Lu H.L."/>
            <person name="Taylor S.T."/>
            <person name="Ehtesham M.E.M."/>
            <person name="Najaraj S.H.N."/>
            <person name="Harsha G.H.G."/>
            <person name="Madugundu A.M."/>
            <person name="Renuse S.R."/>
            <person name="Holt D.H."/>
            <person name="Pandey A.P."/>
            <person name="Papenfuss A.P."/>
            <person name="Gasser R.B.G."/>
            <person name="Fischer K.F."/>
        </authorList>
    </citation>
    <scope>NUCLEOTIDE SEQUENCE</scope>
    <source>
        <strain evidence="11">SSS_KF_BRIS2020</strain>
    </source>
</reference>
<dbReference type="Proteomes" id="UP000070412">
    <property type="component" value="Unassembled WGS sequence"/>
</dbReference>
<dbReference type="InterPro" id="IPR032974">
    <property type="entry name" value="Polypren_kinase"/>
</dbReference>
<keyword evidence="4" id="KW-0808">Transferase</keyword>
<evidence type="ECO:0000256" key="3">
    <source>
        <dbReference type="ARBA" id="ARBA00012132"/>
    </source>
</evidence>
<dbReference type="EMBL" id="WVUK01000062">
    <property type="protein sequence ID" value="KAF7490233.1"/>
    <property type="molecule type" value="Genomic_DNA"/>
</dbReference>
<evidence type="ECO:0000256" key="8">
    <source>
        <dbReference type="ARBA" id="ARBA00022989"/>
    </source>
</evidence>
<organism evidence="11">
    <name type="scientific">Sarcoptes scabiei</name>
    <name type="common">Itch mite</name>
    <name type="synonym">Acarus scabiei</name>
    <dbReference type="NCBI Taxonomy" id="52283"/>
    <lineage>
        <taxon>Eukaryota</taxon>
        <taxon>Metazoa</taxon>
        <taxon>Ecdysozoa</taxon>
        <taxon>Arthropoda</taxon>
        <taxon>Chelicerata</taxon>
        <taxon>Arachnida</taxon>
        <taxon>Acari</taxon>
        <taxon>Acariformes</taxon>
        <taxon>Sarcoptiformes</taxon>
        <taxon>Astigmata</taxon>
        <taxon>Psoroptidia</taxon>
        <taxon>Sarcoptoidea</taxon>
        <taxon>Sarcoptidae</taxon>
        <taxon>Sarcoptinae</taxon>
        <taxon>Sarcoptes</taxon>
    </lineage>
</organism>
<reference evidence="13" key="1">
    <citation type="journal article" date="2020" name="PLoS Negl. Trop. Dis.">
        <title>High-quality nuclear genome for Sarcoptes scabiei-A critical resource for a neglected parasite.</title>
        <authorList>
            <person name="Korhonen P.K."/>
            <person name="Gasser R.B."/>
            <person name="Ma G."/>
            <person name="Wang T."/>
            <person name="Stroehlein A.J."/>
            <person name="Young N.D."/>
            <person name="Ang C.S."/>
            <person name="Fernando D.D."/>
            <person name="Lu H.C."/>
            <person name="Taylor S."/>
            <person name="Reynolds S.L."/>
            <person name="Mofiz E."/>
            <person name="Najaraj S.H."/>
            <person name="Gowda H."/>
            <person name="Madugundu A."/>
            <person name="Renuse S."/>
            <person name="Holt D."/>
            <person name="Pandey A."/>
            <person name="Papenfuss A.T."/>
            <person name="Fischer K."/>
        </authorList>
    </citation>
    <scope>NUCLEOTIDE SEQUENCE [LARGE SCALE GENOMIC DNA]</scope>
</reference>
<dbReference type="EC" id="2.7.1.108" evidence="3"/>
<feature type="transmembrane region" description="Helical" evidence="10">
    <location>
        <begin position="187"/>
        <end position="204"/>
    </location>
</feature>
<evidence type="ECO:0000313" key="11">
    <source>
        <dbReference type="EMBL" id="KAF7490233.1"/>
    </source>
</evidence>
<feature type="transmembrane region" description="Helical" evidence="10">
    <location>
        <begin position="283"/>
        <end position="304"/>
    </location>
</feature>
<feature type="transmembrane region" description="Helical" evidence="10">
    <location>
        <begin position="121"/>
        <end position="140"/>
    </location>
</feature>
<comment type="similarity">
    <text evidence="2">Belongs to the polyprenol kinase family.</text>
</comment>
<keyword evidence="8 10" id="KW-1133">Transmembrane helix</keyword>
<evidence type="ECO:0000313" key="13">
    <source>
        <dbReference type="Proteomes" id="UP000070412"/>
    </source>
</evidence>
<feature type="transmembrane region" description="Helical" evidence="10">
    <location>
        <begin position="252"/>
        <end position="271"/>
    </location>
</feature>